<dbReference type="AlphaFoldDB" id="A0A1U7LQJ4"/>
<comment type="similarity">
    <text evidence="2">Belongs to the AAA ATPase family.</text>
</comment>
<dbReference type="GO" id="GO:1904949">
    <property type="term" value="C:ATPase complex"/>
    <property type="evidence" value="ECO:0007669"/>
    <property type="project" value="EnsemblFungi"/>
</dbReference>
<evidence type="ECO:0000256" key="7">
    <source>
        <dbReference type="ARBA" id="ARBA00023136"/>
    </source>
</evidence>
<dbReference type="PANTHER" id="PTHR23077:SF9">
    <property type="entry name" value="PEROXISOMAL ATPASE PEX6"/>
    <property type="match status" value="1"/>
</dbReference>
<keyword evidence="14" id="KW-1185">Reference proteome</keyword>
<feature type="domain" description="AAA+ ATPase" evidence="12">
    <location>
        <begin position="266"/>
        <end position="398"/>
    </location>
</feature>
<feature type="non-terminal residue" evidence="13">
    <location>
        <position position="1"/>
    </location>
</feature>
<dbReference type="PANTHER" id="PTHR23077">
    <property type="entry name" value="AAA-FAMILY ATPASE"/>
    <property type="match status" value="1"/>
</dbReference>
<dbReference type="FunFam" id="3.40.50.300:FF:000109">
    <property type="entry name" value="Peroxisomal biogenesis factor 6"/>
    <property type="match status" value="1"/>
</dbReference>
<dbReference type="InterPro" id="IPR003959">
    <property type="entry name" value="ATPase_AAA_core"/>
</dbReference>
<dbReference type="Pfam" id="PF00004">
    <property type="entry name" value="AAA"/>
    <property type="match status" value="2"/>
</dbReference>
<evidence type="ECO:0000256" key="9">
    <source>
        <dbReference type="ARBA" id="ARBA00034920"/>
    </source>
</evidence>
<dbReference type="Proteomes" id="UP000186594">
    <property type="component" value="Unassembled WGS sequence"/>
</dbReference>
<dbReference type="SMART" id="SM00382">
    <property type="entry name" value="AAA"/>
    <property type="match status" value="2"/>
</dbReference>
<dbReference type="InterPro" id="IPR003960">
    <property type="entry name" value="ATPase_AAA_CS"/>
</dbReference>
<dbReference type="GO" id="GO:0005524">
    <property type="term" value="F:ATP binding"/>
    <property type="evidence" value="ECO:0007669"/>
    <property type="project" value="UniProtKB-KW"/>
</dbReference>
<dbReference type="EMBL" id="LXFE01000624">
    <property type="protein sequence ID" value="OLL24791.1"/>
    <property type="molecule type" value="Genomic_DNA"/>
</dbReference>
<protein>
    <recommendedName>
        <fullName evidence="8">Peroxisomal ATPase PEX6</fullName>
    </recommendedName>
    <alternativeName>
        <fullName evidence="9">Peroxin-6</fullName>
    </alternativeName>
</protein>
<dbReference type="InterPro" id="IPR056995">
    <property type="entry name" value="PEX6_4th_dom"/>
</dbReference>
<dbReference type="GO" id="GO:0016562">
    <property type="term" value="P:protein import into peroxisome matrix, receptor recycling"/>
    <property type="evidence" value="ECO:0007669"/>
    <property type="project" value="EnsemblFungi"/>
</dbReference>
<dbReference type="Gene3D" id="1.10.8.60">
    <property type="match status" value="2"/>
</dbReference>
<evidence type="ECO:0000256" key="4">
    <source>
        <dbReference type="ARBA" id="ARBA00022741"/>
    </source>
</evidence>
<comment type="caution">
    <text evidence="13">The sequence shown here is derived from an EMBL/GenBank/DDBJ whole genome shotgun (WGS) entry which is preliminary data.</text>
</comment>
<keyword evidence="3" id="KW-0962">Peroxisome biogenesis</keyword>
<evidence type="ECO:0000256" key="8">
    <source>
        <dbReference type="ARBA" id="ARBA00034811"/>
    </source>
</evidence>
<evidence type="ECO:0000256" key="2">
    <source>
        <dbReference type="ARBA" id="ARBA00006914"/>
    </source>
</evidence>
<evidence type="ECO:0000313" key="14">
    <source>
        <dbReference type="Proteomes" id="UP000186594"/>
    </source>
</evidence>
<accession>A0A1U7LQJ4</accession>
<keyword evidence="5" id="KW-0378">Hydrolase</keyword>
<dbReference type="SUPFAM" id="SSF52540">
    <property type="entry name" value="P-loop containing nucleoside triphosphate hydrolases"/>
    <property type="match status" value="2"/>
</dbReference>
<evidence type="ECO:0000256" key="11">
    <source>
        <dbReference type="SAM" id="MobiDB-lite"/>
    </source>
</evidence>
<keyword evidence="6" id="KW-0067">ATP-binding</keyword>
<evidence type="ECO:0000256" key="10">
    <source>
        <dbReference type="ARBA" id="ARBA00048778"/>
    </source>
</evidence>
<evidence type="ECO:0000259" key="12">
    <source>
        <dbReference type="SMART" id="SM00382"/>
    </source>
</evidence>
<comment type="subcellular location">
    <subcellularLocation>
        <location evidence="1">Membrane</location>
    </subcellularLocation>
</comment>
<dbReference type="GO" id="GO:0005778">
    <property type="term" value="C:peroxisomal membrane"/>
    <property type="evidence" value="ECO:0007669"/>
    <property type="project" value="TreeGrafter"/>
</dbReference>
<dbReference type="Gene3D" id="3.40.50.300">
    <property type="entry name" value="P-loop containing nucleotide triphosphate hydrolases"/>
    <property type="match status" value="2"/>
</dbReference>
<dbReference type="InterPro" id="IPR050168">
    <property type="entry name" value="AAA_ATPase_domain"/>
</dbReference>
<dbReference type="FunFam" id="1.10.8.60:FF:000039">
    <property type="entry name" value="peroxisome biogenesis factor 6"/>
    <property type="match status" value="1"/>
</dbReference>
<evidence type="ECO:0000256" key="6">
    <source>
        <dbReference type="ARBA" id="ARBA00022840"/>
    </source>
</evidence>
<feature type="domain" description="AAA+ ATPase" evidence="12">
    <location>
        <begin position="528"/>
        <end position="669"/>
    </location>
</feature>
<dbReference type="GO" id="GO:0016887">
    <property type="term" value="F:ATP hydrolysis activity"/>
    <property type="evidence" value="ECO:0007669"/>
    <property type="project" value="EnsemblFungi"/>
</dbReference>
<dbReference type="GO" id="GO:0140318">
    <property type="term" value="F:protein transporter activity"/>
    <property type="evidence" value="ECO:0007669"/>
    <property type="project" value="EnsemblFungi"/>
</dbReference>
<dbReference type="InterPro" id="IPR027417">
    <property type="entry name" value="P-loop_NTPase"/>
</dbReference>
<feature type="non-terminal residue" evidence="13">
    <location>
        <position position="828"/>
    </location>
</feature>
<dbReference type="InterPro" id="IPR003593">
    <property type="entry name" value="AAA+_ATPase"/>
</dbReference>
<dbReference type="CDD" id="cd19527">
    <property type="entry name" value="RecA-like_PEX6_r2"/>
    <property type="match status" value="1"/>
</dbReference>
<dbReference type="InterPro" id="IPR047533">
    <property type="entry name" value="RecA-like_PEX6_r2"/>
</dbReference>
<evidence type="ECO:0000256" key="5">
    <source>
        <dbReference type="ARBA" id="ARBA00022801"/>
    </source>
</evidence>
<gene>
    <name evidence="13" type="ORF">NEOLI_005085</name>
</gene>
<comment type="catalytic activity">
    <reaction evidence="10">
        <text>ATP + H2O = ADP + phosphate + H(+)</text>
        <dbReference type="Rhea" id="RHEA:13065"/>
        <dbReference type="ChEBI" id="CHEBI:15377"/>
        <dbReference type="ChEBI" id="CHEBI:15378"/>
        <dbReference type="ChEBI" id="CHEBI:30616"/>
        <dbReference type="ChEBI" id="CHEBI:43474"/>
        <dbReference type="ChEBI" id="CHEBI:456216"/>
    </reaction>
    <physiologicalReaction direction="left-to-right" evidence="10">
        <dbReference type="Rhea" id="RHEA:13066"/>
    </physiologicalReaction>
</comment>
<evidence type="ECO:0000256" key="1">
    <source>
        <dbReference type="ARBA" id="ARBA00004370"/>
    </source>
</evidence>
<reference evidence="13 14" key="1">
    <citation type="submission" date="2016-04" db="EMBL/GenBank/DDBJ databases">
        <title>Evolutionary innovation and constraint leading to complex multicellularity in the Ascomycota.</title>
        <authorList>
            <person name="Cisse O."/>
            <person name="Nguyen A."/>
            <person name="Hewitt D.A."/>
            <person name="Jedd G."/>
            <person name="Stajich J.E."/>
        </authorList>
    </citation>
    <scope>NUCLEOTIDE SEQUENCE [LARGE SCALE GENOMIC DNA]</scope>
    <source>
        <strain evidence="13 14">DAH-3</strain>
    </source>
</reference>
<feature type="region of interest" description="Disordered" evidence="11">
    <location>
        <begin position="793"/>
        <end position="828"/>
    </location>
</feature>
<dbReference type="OrthoDB" id="5553750at2759"/>
<dbReference type="GO" id="GO:0043335">
    <property type="term" value="P:protein unfolding"/>
    <property type="evidence" value="ECO:0007669"/>
    <property type="project" value="EnsemblFungi"/>
</dbReference>
<organism evidence="13 14">
    <name type="scientific">Neolecta irregularis (strain DAH-3)</name>
    <dbReference type="NCBI Taxonomy" id="1198029"/>
    <lineage>
        <taxon>Eukaryota</taxon>
        <taxon>Fungi</taxon>
        <taxon>Dikarya</taxon>
        <taxon>Ascomycota</taxon>
        <taxon>Taphrinomycotina</taxon>
        <taxon>Neolectales</taxon>
        <taxon>Neolectaceae</taxon>
        <taxon>Neolecta</taxon>
    </lineage>
</organism>
<keyword evidence="7" id="KW-0472">Membrane</keyword>
<dbReference type="GO" id="GO:0005829">
    <property type="term" value="C:cytosol"/>
    <property type="evidence" value="ECO:0007669"/>
    <property type="project" value="EnsemblFungi"/>
</dbReference>
<name>A0A1U7LQJ4_NEOID</name>
<keyword evidence="4" id="KW-0547">Nucleotide-binding</keyword>
<proteinExistence type="inferred from homology"/>
<evidence type="ECO:0000313" key="13">
    <source>
        <dbReference type="EMBL" id="OLL24791.1"/>
    </source>
</evidence>
<dbReference type="Pfam" id="PF23315">
    <property type="entry name" value="PEX6_4th"/>
    <property type="match status" value="1"/>
</dbReference>
<evidence type="ECO:0000256" key="3">
    <source>
        <dbReference type="ARBA" id="ARBA00022593"/>
    </source>
</evidence>
<dbReference type="OMA" id="SLSCRQH"/>
<dbReference type="PROSITE" id="PS00674">
    <property type="entry name" value="AAA"/>
    <property type="match status" value="1"/>
</dbReference>
<sequence>ALPDHIPLSNFLLGTASITSISTAPLTRKIHLHLLQPQPAQLDDPERIVFANLATLAKIPCFSGDWVLLNSSAARIFAYPSLPHGIHTSPILHHNLGSPASTTIRHITPQIKTASQISLYRVSSPAHIDKSLENAFIQALKSYFESHHRILRQGDLFPILIDQVLARAFPDPEDLPSQITNPTTIAWYKVAAIPGIDYNAEALVDFSITKTVQIGSTCHRLPIVTYHKYLGLDRLPIPKHNSVLFNSSFARLRDLVDSSFSRLSCKSLSILLHGQRGVGKRSLIDCVSRDLGMNLLEVNCYEIIGESLVKTRAHLQVRFEWANQSAPCILLLTHIDALAKKSQTLEGEFGINTFFNECLAIKNTEFPLVLIGTSCDKDKIADELVDCFQHELYINAPSESERTEILSTLTESLALSPDVHLSTLAIRSAALVAADLVDVVSRAKFLAFSHMEKYGDDAQIAGILIASCDFEKAISEARRNYSDSIGAPRIPNVSWDDVGGLIYVKKDILDTIHLPLQNPHLFASGMKKRSGILLYGPPGTGKTLVAKAVATTFSLNFFSIKGPELLNMYIGESEANVRRVFQRARDAKPCVVFFDELDSIAPKRGNQGDSGGVMDRIVSQLLAELDGMSNSGDDSGVFIIGATNRPDLLDSALLRPGRFDKMLYLGVCSTHKQQLDILEALTRKFNLSPDLSLEKLAEKCPLNLTGADLYALCSDAILKSMSRMASLVDFKIKKDNIPSTTFFFEKVATKEDIRVVVGQEDFEEALKGLVPSVSEKELLHYKMIQQKFTNQSMTMSTEEPNHQQGTSTLTEESNHQQRMSTTTKPLHK</sequence>
<dbReference type="STRING" id="1198029.A0A1U7LQJ4"/>